<dbReference type="Pfam" id="PF07811">
    <property type="entry name" value="TadE"/>
    <property type="match status" value="1"/>
</dbReference>
<evidence type="ECO:0000259" key="2">
    <source>
        <dbReference type="Pfam" id="PF07811"/>
    </source>
</evidence>
<dbReference type="EMBL" id="JADQDC010000002">
    <property type="protein sequence ID" value="MBF9149959.1"/>
    <property type="molecule type" value="Genomic_DNA"/>
</dbReference>
<organism evidence="3 4">
    <name type="scientific">Novosphingobium jiangmenense</name>
    <dbReference type="NCBI Taxonomy" id="2791981"/>
    <lineage>
        <taxon>Bacteria</taxon>
        <taxon>Pseudomonadati</taxon>
        <taxon>Pseudomonadota</taxon>
        <taxon>Alphaproteobacteria</taxon>
        <taxon>Sphingomonadales</taxon>
        <taxon>Sphingomonadaceae</taxon>
        <taxon>Novosphingobium</taxon>
    </lineage>
</organism>
<dbReference type="Proteomes" id="UP000600799">
    <property type="component" value="Unassembled WGS sequence"/>
</dbReference>
<evidence type="ECO:0000313" key="3">
    <source>
        <dbReference type="EMBL" id="MBF9149959.1"/>
    </source>
</evidence>
<keyword evidence="1" id="KW-0812">Transmembrane</keyword>
<reference evidence="3 4" key="1">
    <citation type="submission" date="2020-11" db="EMBL/GenBank/DDBJ databases">
        <title>The genome sequence of Novosphingobium sp. 1Y9A.</title>
        <authorList>
            <person name="Liu Y."/>
        </authorList>
    </citation>
    <scope>NUCLEOTIDE SEQUENCE [LARGE SCALE GENOMIC DNA]</scope>
    <source>
        <strain evidence="3 4">1Y9A</strain>
    </source>
</reference>
<keyword evidence="1" id="KW-0472">Membrane</keyword>
<proteinExistence type="predicted"/>
<gene>
    <name evidence="3" type="ORF">I2488_02970</name>
</gene>
<sequence>MTRKLPRSIRSDREGATAVEFALVSPILILVLMGLFDMGFTVYANTMLQGALQRAARSSTVEGAGDNLSTIDDAVRIEVHRVVPDAAIAFTRKSYANFTDIGVAEDFTDANGNGACDAGEPYEDANGNGTWDRDRGSVGLGGARDAVLYTATMTYRRKFPMASLIGMRDTVTNSASTVLRNQPYDAQKSKARLGNCA</sequence>
<keyword evidence="4" id="KW-1185">Reference proteome</keyword>
<protein>
    <submittedName>
        <fullName evidence="3">Pilus assembly protein</fullName>
    </submittedName>
</protein>
<keyword evidence="1" id="KW-1133">Transmembrane helix</keyword>
<evidence type="ECO:0000256" key="1">
    <source>
        <dbReference type="SAM" id="Phobius"/>
    </source>
</evidence>
<feature type="transmembrane region" description="Helical" evidence="1">
    <location>
        <begin position="21"/>
        <end position="44"/>
    </location>
</feature>
<name>A0ABS0HCE6_9SPHN</name>
<accession>A0ABS0HCE6</accession>
<evidence type="ECO:0000313" key="4">
    <source>
        <dbReference type="Proteomes" id="UP000600799"/>
    </source>
</evidence>
<dbReference type="InterPro" id="IPR012495">
    <property type="entry name" value="TadE-like_dom"/>
</dbReference>
<dbReference type="RefSeq" id="WP_196274338.1">
    <property type="nucleotide sequence ID" value="NZ_JADQDC010000002.1"/>
</dbReference>
<feature type="domain" description="TadE-like" evidence="2">
    <location>
        <begin position="15"/>
        <end position="57"/>
    </location>
</feature>
<comment type="caution">
    <text evidence="3">The sequence shown here is derived from an EMBL/GenBank/DDBJ whole genome shotgun (WGS) entry which is preliminary data.</text>
</comment>